<dbReference type="EMBL" id="MH651185">
    <property type="protein sequence ID" value="AXQ64722.1"/>
    <property type="molecule type" value="Genomic_DNA"/>
</dbReference>
<gene>
    <name evidence="1" type="primary">17</name>
    <name evidence="1" type="ORF">SEA_PHISTORY_17</name>
</gene>
<sequence>MDEKKRAEKERKKAEAKASKEVLGRLSFRDQLTLQTGFGGVVSNGVSIGYGRNSDQWYAIAGCTATIRYGAIETHQSAGRIAAGGAVAGWKGAAVGSVMGQTSQNIWVDLTWPNGFTLSALGIGEANAAKFVNLVNEMSGQF</sequence>
<keyword evidence="2" id="KW-1185">Reference proteome</keyword>
<evidence type="ECO:0000313" key="2">
    <source>
        <dbReference type="Proteomes" id="UP000264531"/>
    </source>
</evidence>
<dbReference type="KEGG" id="vg:54999259"/>
<name>A0A385E1H2_9CAUD</name>
<dbReference type="Proteomes" id="UP000264531">
    <property type="component" value="Segment"/>
</dbReference>
<protein>
    <submittedName>
        <fullName evidence="1">Uncharacterized protein</fullName>
    </submittedName>
</protein>
<proteinExistence type="predicted"/>
<accession>A0A385E1H2</accession>
<dbReference type="RefSeq" id="YP_009808358.1">
    <property type="nucleotide sequence ID" value="NC_048040.1"/>
</dbReference>
<organism evidence="1 2">
    <name type="scientific">Gordonia phage Phistory</name>
    <dbReference type="NCBI Taxonomy" id="2301694"/>
    <lineage>
        <taxon>Viruses</taxon>
        <taxon>Duplodnaviria</taxon>
        <taxon>Heunggongvirae</taxon>
        <taxon>Uroviricota</taxon>
        <taxon>Caudoviricetes</taxon>
        <taxon>Langleyhallvirinae</taxon>
        <taxon>Phistoryvirus</taxon>
        <taxon>Phistoryvirus phistory</taxon>
    </lineage>
</organism>
<evidence type="ECO:0000313" key="1">
    <source>
        <dbReference type="EMBL" id="AXQ64722.1"/>
    </source>
</evidence>
<dbReference type="GeneID" id="54999259"/>
<reference evidence="1 2" key="1">
    <citation type="submission" date="2018-07" db="EMBL/GenBank/DDBJ databases">
        <authorList>
            <person name="Washington J.M."/>
            <person name="Garlena R.A."/>
            <person name="Russell D.A."/>
            <person name="Pope W.H."/>
            <person name="Jacobs-Sera D."/>
            <person name="Hatfull G.F."/>
        </authorList>
    </citation>
    <scope>NUCLEOTIDE SEQUENCE [LARGE SCALE GENOMIC DNA]</scope>
</reference>